<dbReference type="VEuPathDB" id="FungiDB:EMCG_00676"/>
<evidence type="ECO:0000313" key="2">
    <source>
        <dbReference type="EMBL" id="PGH31672.1"/>
    </source>
</evidence>
<dbReference type="EMBL" id="PDND01000119">
    <property type="protein sequence ID" value="PGH31672.1"/>
    <property type="molecule type" value="Genomic_DNA"/>
</dbReference>
<sequence>MKFLSLTLITLAGVLTSAFALPNSSPNPGVSISQAGIDVNEVISSIKATERKRTPLYKFKLFCYDSKFDTWAVDGLQAISQVGKKAGSLKGKNIYDIAGKFCHENNGHQFHAKYESIRQRYFFKNTLPGFPLPFTPVSFRVLNYDKRPGRLDATLCTNMMVRLILTCIGPGRPSVLKKFRGGEVQHENGWTYNIICDEDYCQNYPWK</sequence>
<gene>
    <name evidence="2" type="ORF">GX50_05566</name>
</gene>
<name>A0A2B7ZF97_9EURO</name>
<comment type="caution">
    <text evidence="2">The sequence shown here is derived from an EMBL/GenBank/DDBJ whole genome shotgun (WGS) entry which is preliminary data.</text>
</comment>
<proteinExistence type="predicted"/>
<feature type="signal peptide" evidence="1">
    <location>
        <begin position="1"/>
        <end position="20"/>
    </location>
</feature>
<dbReference type="Proteomes" id="UP000226031">
    <property type="component" value="Unassembled WGS sequence"/>
</dbReference>
<evidence type="ECO:0000256" key="1">
    <source>
        <dbReference type="SAM" id="SignalP"/>
    </source>
</evidence>
<reference evidence="2 3" key="1">
    <citation type="submission" date="2017-10" db="EMBL/GenBank/DDBJ databases">
        <title>Comparative genomics in systemic dimorphic fungi from Ajellomycetaceae.</title>
        <authorList>
            <person name="Munoz J.F."/>
            <person name="Mcewen J.G."/>
            <person name="Clay O.K."/>
            <person name="Cuomo C.A."/>
        </authorList>
    </citation>
    <scope>NUCLEOTIDE SEQUENCE [LARGE SCALE GENOMIC DNA]</scope>
    <source>
        <strain evidence="2 3">UAMH4076</strain>
    </source>
</reference>
<keyword evidence="3" id="KW-1185">Reference proteome</keyword>
<accession>A0A2B7ZF97</accession>
<dbReference type="AlphaFoldDB" id="A0A2B7ZF97"/>
<keyword evidence="1" id="KW-0732">Signal</keyword>
<feature type="chain" id="PRO_5013287565" evidence="1">
    <location>
        <begin position="21"/>
        <end position="207"/>
    </location>
</feature>
<protein>
    <submittedName>
        <fullName evidence="2">Uncharacterized protein</fullName>
    </submittedName>
</protein>
<organism evidence="2 3">
    <name type="scientific">[Emmonsia] crescens</name>
    <dbReference type="NCBI Taxonomy" id="73230"/>
    <lineage>
        <taxon>Eukaryota</taxon>
        <taxon>Fungi</taxon>
        <taxon>Dikarya</taxon>
        <taxon>Ascomycota</taxon>
        <taxon>Pezizomycotina</taxon>
        <taxon>Eurotiomycetes</taxon>
        <taxon>Eurotiomycetidae</taxon>
        <taxon>Onygenales</taxon>
        <taxon>Ajellomycetaceae</taxon>
        <taxon>Emergomyces</taxon>
    </lineage>
</organism>
<evidence type="ECO:0000313" key="3">
    <source>
        <dbReference type="Proteomes" id="UP000226031"/>
    </source>
</evidence>